<organism evidence="11 12">
    <name type="scientific">Talaromyces proteolyticus</name>
    <dbReference type="NCBI Taxonomy" id="1131652"/>
    <lineage>
        <taxon>Eukaryota</taxon>
        <taxon>Fungi</taxon>
        <taxon>Dikarya</taxon>
        <taxon>Ascomycota</taxon>
        <taxon>Pezizomycotina</taxon>
        <taxon>Eurotiomycetes</taxon>
        <taxon>Eurotiomycetidae</taxon>
        <taxon>Eurotiales</taxon>
        <taxon>Trichocomaceae</taxon>
        <taxon>Talaromyces</taxon>
        <taxon>Talaromyces sect. Bacilispori</taxon>
    </lineage>
</organism>
<dbReference type="NCBIfam" id="TIGR00879">
    <property type="entry name" value="SP"/>
    <property type="match status" value="1"/>
</dbReference>
<keyword evidence="4 9" id="KW-0812">Transmembrane</keyword>
<sequence length="535" mass="57735">MRLQFNKPEDATGSAAPAIIIGLFVAFGGVLFGYDTGTISGILAMKYWRSLFSTGYVNPVDHLPDVTSSQSSMIVSLLSAGTFFGALAAAPAADYFGRRIAMIIYTAVFCFGVVLQVASTGIPLFVAGRFFAGFGVGLLSATIPLYQSETAPKWIRGAIVGSYQLAITIGLLLAAIVNNATKNRDDTGSYRIPVAIQFAWAIILVVGMLILPETPRFLIKMDKMEEAAKALSRLRRIPIDDPTLTAELTEIRANHEYELSLGKPSYFEIFRGSLGKRLATGCGVQALQQLSGVNFIFYYGTSFFQNSGIQNSFVITLITSIINVISTLPGLYMVEKWGRRPLLLFGAVGMCTSQLIVAIVGTAASSMVANKVLIAFVCTYIFFFASSWGPVSWVVTGELYPLKARAKCLSITTATNWLLNWAIAYATPYMVNGGAGNADLGSKVFFIWGGFCGVCCIFVFFCIYETKGLTLEQVDELYGKVSVAWKSTDFVPSVNYADIQDVAEGSKASTSLAELEAGAQEKRSSLATHVESADV</sequence>
<dbReference type="PROSITE" id="PS00216">
    <property type="entry name" value="SUGAR_TRANSPORT_1"/>
    <property type="match status" value="2"/>
</dbReference>
<evidence type="ECO:0000256" key="7">
    <source>
        <dbReference type="ARBA" id="ARBA00023180"/>
    </source>
</evidence>
<keyword evidence="6 9" id="KW-0472">Membrane</keyword>
<feature type="transmembrane region" description="Helical" evidence="9">
    <location>
        <begin position="100"/>
        <end position="118"/>
    </location>
</feature>
<dbReference type="InterPro" id="IPR020846">
    <property type="entry name" value="MFS_dom"/>
</dbReference>
<dbReference type="InterPro" id="IPR005829">
    <property type="entry name" value="Sugar_transporter_CS"/>
</dbReference>
<keyword evidence="7" id="KW-0325">Glycoprotein</keyword>
<keyword evidence="3 8" id="KW-0813">Transport</keyword>
<dbReference type="PRINTS" id="PR00171">
    <property type="entry name" value="SUGRTRNSPORT"/>
</dbReference>
<dbReference type="GO" id="GO:0010255">
    <property type="term" value="P:glucose mediated signaling pathway"/>
    <property type="evidence" value="ECO:0007669"/>
    <property type="project" value="UniProtKB-ARBA"/>
</dbReference>
<dbReference type="InterPro" id="IPR003663">
    <property type="entry name" value="Sugar/inositol_transpt"/>
</dbReference>
<dbReference type="Proteomes" id="UP001201262">
    <property type="component" value="Unassembled WGS sequence"/>
</dbReference>
<evidence type="ECO:0000313" key="12">
    <source>
        <dbReference type="Proteomes" id="UP001201262"/>
    </source>
</evidence>
<feature type="transmembrane region" description="Helical" evidence="9">
    <location>
        <begin position="12"/>
        <end position="34"/>
    </location>
</feature>
<evidence type="ECO:0000256" key="1">
    <source>
        <dbReference type="ARBA" id="ARBA00004141"/>
    </source>
</evidence>
<proteinExistence type="inferred from homology"/>
<evidence type="ECO:0000259" key="10">
    <source>
        <dbReference type="PROSITE" id="PS50850"/>
    </source>
</evidence>
<feature type="domain" description="Major facilitator superfamily (MFS) profile" evidence="10">
    <location>
        <begin position="21"/>
        <end position="467"/>
    </location>
</feature>
<dbReference type="InterPro" id="IPR005828">
    <property type="entry name" value="MFS_sugar_transport-like"/>
</dbReference>
<feature type="transmembrane region" description="Helical" evidence="9">
    <location>
        <begin position="158"/>
        <end position="178"/>
    </location>
</feature>
<protein>
    <submittedName>
        <fullName evidence="11">MFS monosaccharide transporter</fullName>
    </submittedName>
</protein>
<dbReference type="Pfam" id="PF00083">
    <property type="entry name" value="Sugar_tr"/>
    <property type="match status" value="1"/>
</dbReference>
<feature type="transmembrane region" description="Helical" evidence="9">
    <location>
        <begin position="372"/>
        <end position="396"/>
    </location>
</feature>
<gene>
    <name evidence="11" type="ORF">BGW36DRAFT_303526</name>
</gene>
<keyword evidence="5 9" id="KW-1133">Transmembrane helix</keyword>
<dbReference type="CDD" id="cd17356">
    <property type="entry name" value="MFS_HXT"/>
    <property type="match status" value="1"/>
</dbReference>
<dbReference type="AlphaFoldDB" id="A0AAD4PUD4"/>
<dbReference type="RefSeq" id="XP_046068092.1">
    <property type="nucleotide sequence ID" value="XM_046211887.1"/>
</dbReference>
<evidence type="ECO:0000256" key="3">
    <source>
        <dbReference type="ARBA" id="ARBA00022448"/>
    </source>
</evidence>
<comment type="subcellular location">
    <subcellularLocation>
        <location evidence="1">Membrane</location>
        <topology evidence="1">Multi-pass membrane protein</topology>
    </subcellularLocation>
</comment>
<evidence type="ECO:0000256" key="4">
    <source>
        <dbReference type="ARBA" id="ARBA00022692"/>
    </source>
</evidence>
<comment type="similarity">
    <text evidence="2 8">Belongs to the major facilitator superfamily. Sugar transporter (TC 2.A.1.1) family.</text>
</comment>
<dbReference type="InterPro" id="IPR036259">
    <property type="entry name" value="MFS_trans_sf"/>
</dbReference>
<evidence type="ECO:0000256" key="9">
    <source>
        <dbReference type="SAM" id="Phobius"/>
    </source>
</evidence>
<comment type="caution">
    <text evidence="11">The sequence shown here is derived from an EMBL/GenBank/DDBJ whole genome shotgun (WGS) entry which is preliminary data.</text>
</comment>
<evidence type="ECO:0000256" key="8">
    <source>
        <dbReference type="RuleBase" id="RU003346"/>
    </source>
</evidence>
<dbReference type="GO" id="GO:0005351">
    <property type="term" value="F:carbohydrate:proton symporter activity"/>
    <property type="evidence" value="ECO:0007669"/>
    <property type="project" value="TreeGrafter"/>
</dbReference>
<dbReference type="PROSITE" id="PS50850">
    <property type="entry name" value="MFS"/>
    <property type="match status" value="1"/>
</dbReference>
<dbReference type="PROSITE" id="PS00217">
    <property type="entry name" value="SUGAR_TRANSPORT_2"/>
    <property type="match status" value="1"/>
</dbReference>
<dbReference type="PANTHER" id="PTHR48022">
    <property type="entry name" value="PLASTIDIC GLUCOSE TRANSPORTER 4"/>
    <property type="match status" value="1"/>
</dbReference>
<feature type="transmembrane region" description="Helical" evidence="9">
    <location>
        <begin position="73"/>
        <end position="93"/>
    </location>
</feature>
<feature type="transmembrane region" description="Helical" evidence="9">
    <location>
        <begin position="190"/>
        <end position="211"/>
    </location>
</feature>
<dbReference type="PANTHER" id="PTHR48022:SF40">
    <property type="entry name" value="MAJOR FACILITATOR SUPERFAMILY (MFS) PROFILE DOMAIN-CONTAINING PROTEIN"/>
    <property type="match status" value="1"/>
</dbReference>
<feature type="transmembrane region" description="Helical" evidence="9">
    <location>
        <begin position="312"/>
        <end position="334"/>
    </location>
</feature>
<evidence type="ECO:0000256" key="6">
    <source>
        <dbReference type="ARBA" id="ARBA00023136"/>
    </source>
</evidence>
<feature type="transmembrane region" description="Helical" evidence="9">
    <location>
        <begin position="341"/>
        <end position="360"/>
    </location>
</feature>
<dbReference type="GO" id="GO:0005886">
    <property type="term" value="C:plasma membrane"/>
    <property type="evidence" value="ECO:0007669"/>
    <property type="project" value="UniProtKB-ARBA"/>
</dbReference>
<dbReference type="SUPFAM" id="SSF103473">
    <property type="entry name" value="MFS general substrate transporter"/>
    <property type="match status" value="1"/>
</dbReference>
<accession>A0AAD4PUD4</accession>
<evidence type="ECO:0000256" key="5">
    <source>
        <dbReference type="ARBA" id="ARBA00022989"/>
    </source>
</evidence>
<keyword evidence="12" id="KW-1185">Reference proteome</keyword>
<dbReference type="EMBL" id="JAJTJA010000011">
    <property type="protein sequence ID" value="KAH8692095.1"/>
    <property type="molecule type" value="Genomic_DNA"/>
</dbReference>
<feature type="transmembrane region" description="Helical" evidence="9">
    <location>
        <begin position="445"/>
        <end position="464"/>
    </location>
</feature>
<dbReference type="GO" id="GO:0005536">
    <property type="term" value="F:D-glucose binding"/>
    <property type="evidence" value="ECO:0007669"/>
    <property type="project" value="UniProtKB-ARBA"/>
</dbReference>
<evidence type="ECO:0000313" key="11">
    <source>
        <dbReference type="EMBL" id="KAH8692095.1"/>
    </source>
</evidence>
<name>A0AAD4PUD4_9EURO</name>
<feature type="transmembrane region" description="Helical" evidence="9">
    <location>
        <begin position="408"/>
        <end position="425"/>
    </location>
</feature>
<dbReference type="GeneID" id="70242174"/>
<dbReference type="Gene3D" id="1.20.1250.20">
    <property type="entry name" value="MFS general substrate transporter like domains"/>
    <property type="match status" value="1"/>
</dbReference>
<reference evidence="11" key="1">
    <citation type="submission" date="2021-12" db="EMBL/GenBank/DDBJ databases">
        <title>Convergent genome expansion in fungi linked to evolution of root-endophyte symbiosis.</title>
        <authorList>
            <consortium name="DOE Joint Genome Institute"/>
            <person name="Ke Y.-H."/>
            <person name="Bonito G."/>
            <person name="Liao H.-L."/>
            <person name="Looney B."/>
            <person name="Rojas-Flechas A."/>
            <person name="Nash J."/>
            <person name="Hameed K."/>
            <person name="Schadt C."/>
            <person name="Martin F."/>
            <person name="Crous P.W."/>
            <person name="Miettinen O."/>
            <person name="Magnuson J.K."/>
            <person name="Labbe J."/>
            <person name="Jacobson D."/>
            <person name="Doktycz M.J."/>
            <person name="Veneault-Fourrey C."/>
            <person name="Kuo A."/>
            <person name="Mondo S."/>
            <person name="Calhoun S."/>
            <person name="Riley R."/>
            <person name="Ohm R."/>
            <person name="LaButti K."/>
            <person name="Andreopoulos B."/>
            <person name="Pangilinan J."/>
            <person name="Nolan M."/>
            <person name="Tritt A."/>
            <person name="Clum A."/>
            <person name="Lipzen A."/>
            <person name="Daum C."/>
            <person name="Barry K."/>
            <person name="Grigoriev I.V."/>
            <person name="Vilgalys R."/>
        </authorList>
    </citation>
    <scope>NUCLEOTIDE SEQUENCE</scope>
    <source>
        <strain evidence="11">PMI_201</strain>
    </source>
</reference>
<dbReference type="InterPro" id="IPR050360">
    <property type="entry name" value="MFS_Sugar_Transporters"/>
</dbReference>
<evidence type="ECO:0000256" key="2">
    <source>
        <dbReference type="ARBA" id="ARBA00010992"/>
    </source>
</evidence>
<dbReference type="FunFam" id="1.20.1250.20:FF:000115">
    <property type="entry name" value="High-affinity glucose transporter"/>
    <property type="match status" value="1"/>
</dbReference>